<evidence type="ECO:0000256" key="1">
    <source>
        <dbReference type="SAM" id="Coils"/>
    </source>
</evidence>
<organism evidence="3 4">
    <name type="scientific">Aphidius gifuensis</name>
    <name type="common">Parasitoid wasp</name>
    <dbReference type="NCBI Taxonomy" id="684658"/>
    <lineage>
        <taxon>Eukaryota</taxon>
        <taxon>Metazoa</taxon>
        <taxon>Ecdysozoa</taxon>
        <taxon>Arthropoda</taxon>
        <taxon>Hexapoda</taxon>
        <taxon>Insecta</taxon>
        <taxon>Pterygota</taxon>
        <taxon>Neoptera</taxon>
        <taxon>Endopterygota</taxon>
        <taxon>Hymenoptera</taxon>
        <taxon>Apocrita</taxon>
        <taxon>Ichneumonoidea</taxon>
        <taxon>Braconidae</taxon>
        <taxon>Aphidiinae</taxon>
        <taxon>Aphidius</taxon>
    </lineage>
</organism>
<name>A0A835CVA7_APHGI</name>
<evidence type="ECO:0000256" key="2">
    <source>
        <dbReference type="SAM" id="MobiDB-lite"/>
    </source>
</evidence>
<sequence length="619" mass="72258">MDSPTTSTTAPNILNKSSDDYGTLDLSDVNQNQIDQKTHLTAESYVFKIENDKSDFKTQLADQQKEKENYEISFDAKTLFDNKLPASLLENNELNNELLQLNDTLKQTLAEYSEIIKKYTKSLETSFNDHQVNLEKNLTILELKMKDIIHEKNNTKIEMQRIIDNLQLEMSLKNQQYSNISLHLKNKIIESEKIIQESVAIKKDQAEKLKAIENEYRLNLMNKQQENEILKETIFEDLDGIADLLKTLTVIAKFDEDNVPDDLLEKRRKLFKLNYDENQTIVVDDLRKRFDNIALRSNSQTSNRYFCNKKMSYYDSTICEFLSQNLNNDGSSEMDSPTTSTIVPNIPNKSSNDNDTVSSSNVNQRQIDLKTQLADQKEKKNYEISYDAKTLVDNKSSASPLENNELNKELLQLNDILKKINQDKKETLAEYSEINNKYKKSLETLFNDRQVNLEKNLKILELKKKDIIHDKNNTKVEMQRVIDSLQLEISLKTQQYSNISRQLQNKIEENNKMIQESIALKKEQAEKLKSMENEYHLNLTNKQQEVEILKEIVFENFEDDGVAELLDTLISIMEFNEHDVPNKLLEKRQRLFVNEYNENQKVVVDDLRKRFDNIALRLG</sequence>
<protein>
    <submittedName>
        <fullName evidence="3">Uncharacterized protein</fullName>
    </submittedName>
</protein>
<proteinExistence type="predicted"/>
<feature type="coiled-coil region" evidence="1">
    <location>
        <begin position="403"/>
        <end position="437"/>
    </location>
</feature>
<evidence type="ECO:0000313" key="3">
    <source>
        <dbReference type="EMBL" id="KAF7995178.1"/>
    </source>
</evidence>
<dbReference type="Proteomes" id="UP000639338">
    <property type="component" value="Unassembled WGS sequence"/>
</dbReference>
<accession>A0A835CVA7</accession>
<keyword evidence="1" id="KW-0175">Coiled coil</keyword>
<dbReference type="AlphaFoldDB" id="A0A835CVA7"/>
<gene>
    <name evidence="3" type="ORF">HCN44_004650</name>
</gene>
<feature type="compositionally biased region" description="Polar residues" evidence="2">
    <location>
        <begin position="329"/>
        <end position="343"/>
    </location>
</feature>
<comment type="caution">
    <text evidence="3">The sequence shown here is derived from an EMBL/GenBank/DDBJ whole genome shotgun (WGS) entry which is preliminary data.</text>
</comment>
<feature type="coiled-coil region" evidence="1">
    <location>
        <begin position="53"/>
        <end position="122"/>
    </location>
</feature>
<reference evidence="3 4" key="1">
    <citation type="submission" date="2020-08" db="EMBL/GenBank/DDBJ databases">
        <title>Aphidius gifuensis genome sequencing and assembly.</title>
        <authorList>
            <person name="Du Z."/>
        </authorList>
    </citation>
    <scope>NUCLEOTIDE SEQUENCE [LARGE SCALE GENOMIC DNA]</scope>
    <source>
        <strain evidence="3">YNYX2018</strain>
        <tissue evidence="3">Adults</tissue>
    </source>
</reference>
<feature type="compositionally biased region" description="Low complexity" evidence="2">
    <location>
        <begin position="348"/>
        <end position="363"/>
    </location>
</feature>
<evidence type="ECO:0000313" key="4">
    <source>
        <dbReference type="Proteomes" id="UP000639338"/>
    </source>
</evidence>
<dbReference type="EMBL" id="JACMRX010000002">
    <property type="protein sequence ID" value="KAF7995178.1"/>
    <property type="molecule type" value="Genomic_DNA"/>
</dbReference>
<keyword evidence="4" id="KW-1185">Reference proteome</keyword>
<feature type="region of interest" description="Disordered" evidence="2">
    <location>
        <begin position="329"/>
        <end position="367"/>
    </location>
</feature>
<feature type="coiled-coil region" evidence="1">
    <location>
        <begin position="496"/>
        <end position="534"/>
    </location>
</feature>
<feature type="coiled-coil region" evidence="1">
    <location>
        <begin position="206"/>
        <end position="233"/>
    </location>
</feature>
<dbReference type="OrthoDB" id="676979at2759"/>